<reference evidence="9" key="2">
    <citation type="submission" date="2016-02" db="EMBL/GenBank/DDBJ databases">
        <title>Genome sequencing of Aspergillus luchuensis NBRC 4314.</title>
        <authorList>
            <person name="Yamada O."/>
        </authorList>
    </citation>
    <scope>NUCLEOTIDE SEQUENCE [LARGE SCALE GENOMIC DNA]</scope>
    <source>
        <strain evidence="9">RIB 2604</strain>
    </source>
</reference>
<evidence type="ECO:0000256" key="1">
    <source>
        <dbReference type="ARBA" id="ARBA00012880"/>
    </source>
</evidence>
<comment type="similarity">
    <text evidence="6">Belongs to the class I-like SAM-binding methyltransferase superfamily. Cation-dependent O-methyltransferase family.</text>
</comment>
<dbReference type="EC" id="2.1.1.6" evidence="1"/>
<dbReference type="Proteomes" id="UP000075230">
    <property type="component" value="Unassembled WGS sequence"/>
</dbReference>
<feature type="region of interest" description="Disordered" evidence="7">
    <location>
        <begin position="129"/>
        <end position="148"/>
    </location>
</feature>
<name>A0A146FZR2_ASPKA</name>
<organism evidence="8 9">
    <name type="scientific">Aspergillus kawachii</name>
    <name type="common">White koji mold</name>
    <name type="synonym">Aspergillus awamori var. kawachi</name>
    <dbReference type="NCBI Taxonomy" id="1069201"/>
    <lineage>
        <taxon>Eukaryota</taxon>
        <taxon>Fungi</taxon>
        <taxon>Dikarya</taxon>
        <taxon>Ascomycota</taxon>
        <taxon>Pezizomycotina</taxon>
        <taxon>Eurotiomycetes</taxon>
        <taxon>Eurotiomycetidae</taxon>
        <taxon>Eurotiales</taxon>
        <taxon>Aspergillaceae</taxon>
        <taxon>Aspergillus</taxon>
        <taxon>Aspergillus subgen. Circumdati</taxon>
    </lineage>
</organism>
<keyword evidence="5" id="KW-0128">Catecholamine metabolism</keyword>
<dbReference type="InterPro" id="IPR029063">
    <property type="entry name" value="SAM-dependent_MTases_sf"/>
</dbReference>
<dbReference type="AlphaFoldDB" id="A0A146FZR2"/>
<dbReference type="Gene3D" id="3.40.50.150">
    <property type="entry name" value="Vaccinia Virus protein VP39"/>
    <property type="match status" value="1"/>
</dbReference>
<evidence type="ECO:0000313" key="8">
    <source>
        <dbReference type="EMBL" id="GAT30449.1"/>
    </source>
</evidence>
<dbReference type="InterPro" id="IPR002935">
    <property type="entry name" value="SAM_O-MeTrfase"/>
</dbReference>
<evidence type="ECO:0000256" key="2">
    <source>
        <dbReference type="ARBA" id="ARBA00022603"/>
    </source>
</evidence>
<keyword evidence="4" id="KW-0949">S-adenosyl-L-methionine</keyword>
<dbReference type="Pfam" id="PF01596">
    <property type="entry name" value="Methyltransf_3"/>
    <property type="match status" value="1"/>
</dbReference>
<evidence type="ECO:0000256" key="3">
    <source>
        <dbReference type="ARBA" id="ARBA00022679"/>
    </source>
</evidence>
<dbReference type="PROSITE" id="PS51682">
    <property type="entry name" value="SAM_OMT_I"/>
    <property type="match status" value="1"/>
</dbReference>
<evidence type="ECO:0000313" key="9">
    <source>
        <dbReference type="Proteomes" id="UP000075230"/>
    </source>
</evidence>
<comment type="caution">
    <text evidence="8">The sequence shown here is derived from an EMBL/GenBank/DDBJ whole genome shotgun (WGS) entry which is preliminary data.</text>
</comment>
<evidence type="ECO:0000256" key="4">
    <source>
        <dbReference type="ARBA" id="ARBA00022691"/>
    </source>
</evidence>
<sequence>MNGGAGTTPYWTDLETDVVTISDYPGFAMPCTLASATRDGIASLICSYHSMDSIMRSSWCVAPRRMATYPPYQLQRSMLVPNRLVRASFSALKYPAVPHTWLQCSRSPFTLPRSSQSQSPFTQRLLSTMGDSATPEAPSNPPPVEPSREEGRELKLLHFIYDQPNRDEIQGNPAKILDLIEEFGKTYHFMNIGRAKGKFIVDIIEEKKPEVMIELGGYVGYSAILFGDAVRRAGGRHYYSLELNPEFAAIANMLLELAGLRDFVTILVGRSDLCLDKLFSSGKVKQVEVMLIDHYKPAYLADLKLCEQLGKIVPGVSVVVADNVLYPGNPPYLEYVRSTVEQKREAAKKGPVQAYDTTGLPQKSYRSFMGADATPRFELTGNPNLVYESKLVKPETTRVSFTRISGGVNEG</sequence>
<dbReference type="SUPFAM" id="SSF53335">
    <property type="entry name" value="S-adenosyl-L-methionine-dependent methyltransferases"/>
    <property type="match status" value="1"/>
</dbReference>
<reference evidence="8 9" key="1">
    <citation type="journal article" date="2016" name="DNA Res.">
        <title>Genome sequence of Aspergillus luchuensis NBRC 4314.</title>
        <authorList>
            <person name="Yamada O."/>
            <person name="Machida M."/>
            <person name="Hosoyama A."/>
            <person name="Goto M."/>
            <person name="Takahashi T."/>
            <person name="Futagami T."/>
            <person name="Yamagata Y."/>
            <person name="Takeuchi M."/>
            <person name="Kobayashi T."/>
            <person name="Koike H."/>
            <person name="Abe K."/>
            <person name="Asai K."/>
            <person name="Arita M."/>
            <person name="Fujita N."/>
            <person name="Fukuda K."/>
            <person name="Higa K."/>
            <person name="Horikawa H."/>
            <person name="Ishikawa T."/>
            <person name="Jinno K."/>
            <person name="Kato Y."/>
            <person name="Kirimura K."/>
            <person name="Mizutani O."/>
            <person name="Nakasone K."/>
            <person name="Sano M."/>
            <person name="Shiraishi Y."/>
            <person name="Tsukahara M."/>
            <person name="Gomi K."/>
        </authorList>
    </citation>
    <scope>NUCLEOTIDE SEQUENCE [LARGE SCALE GENOMIC DNA]</scope>
    <source>
        <strain evidence="8 9">RIB 2604</strain>
    </source>
</reference>
<gene>
    <name evidence="8" type="ORF">RIB2604_03500040</name>
</gene>
<dbReference type="VEuPathDB" id="FungiDB:ASPFODRAFT_211398"/>
<evidence type="ECO:0000256" key="7">
    <source>
        <dbReference type="SAM" id="MobiDB-lite"/>
    </source>
</evidence>
<evidence type="ECO:0000256" key="6">
    <source>
        <dbReference type="ARBA" id="ARBA00023453"/>
    </source>
</evidence>
<protein>
    <recommendedName>
        <fullName evidence="1">catechol O-methyltransferase</fullName>
        <ecNumber evidence="1">2.1.1.6</ecNumber>
    </recommendedName>
</protein>
<evidence type="ECO:0000256" key="5">
    <source>
        <dbReference type="ARBA" id="ARBA00022939"/>
    </source>
</evidence>
<dbReference type="EMBL" id="BCWF01000034">
    <property type="protein sequence ID" value="GAT30449.1"/>
    <property type="molecule type" value="Genomic_DNA"/>
</dbReference>
<proteinExistence type="inferred from homology"/>
<dbReference type="GO" id="GO:0008171">
    <property type="term" value="F:O-methyltransferase activity"/>
    <property type="evidence" value="ECO:0007669"/>
    <property type="project" value="InterPro"/>
</dbReference>
<accession>A0A146FZR2</accession>
<keyword evidence="3 8" id="KW-0808">Transferase</keyword>
<dbReference type="GO" id="GO:0006584">
    <property type="term" value="P:catecholamine metabolic process"/>
    <property type="evidence" value="ECO:0007669"/>
    <property type="project" value="UniProtKB-KW"/>
</dbReference>
<keyword evidence="2 8" id="KW-0489">Methyltransferase</keyword>
<dbReference type="GO" id="GO:0032259">
    <property type="term" value="P:methylation"/>
    <property type="evidence" value="ECO:0007669"/>
    <property type="project" value="UniProtKB-KW"/>
</dbReference>
<dbReference type="PANTHER" id="PTHR43836:SF8">
    <property type="entry name" value="PUTATIVE (AFU_ORTHOLOGUE AFUA_5G06990)-RELATED"/>
    <property type="match status" value="1"/>
</dbReference>
<dbReference type="PANTHER" id="PTHR43836">
    <property type="entry name" value="CATECHOL O-METHYLTRANSFERASE 1-RELATED"/>
    <property type="match status" value="1"/>
</dbReference>